<dbReference type="Gene3D" id="3.60.40.10">
    <property type="entry name" value="PPM-type phosphatase domain"/>
    <property type="match status" value="1"/>
</dbReference>
<organism evidence="3 4">
    <name type="scientific">Ilumatobacter fluminis</name>
    <dbReference type="NCBI Taxonomy" id="467091"/>
    <lineage>
        <taxon>Bacteria</taxon>
        <taxon>Bacillati</taxon>
        <taxon>Actinomycetota</taxon>
        <taxon>Acidimicrobiia</taxon>
        <taxon>Acidimicrobiales</taxon>
        <taxon>Ilumatobacteraceae</taxon>
        <taxon>Ilumatobacter</taxon>
    </lineage>
</organism>
<dbReference type="Pfam" id="PF07228">
    <property type="entry name" value="SpoIIE"/>
    <property type="match status" value="1"/>
</dbReference>
<feature type="domain" description="PPM-type phosphatase" evidence="2">
    <location>
        <begin position="266"/>
        <end position="483"/>
    </location>
</feature>
<name>A0A4R7I3A8_9ACTN</name>
<dbReference type="InterPro" id="IPR052016">
    <property type="entry name" value="Bact_Sigma-Reg"/>
</dbReference>
<dbReference type="AlphaFoldDB" id="A0A4R7I3A8"/>
<evidence type="ECO:0000256" key="1">
    <source>
        <dbReference type="ARBA" id="ARBA00022801"/>
    </source>
</evidence>
<evidence type="ECO:0000313" key="4">
    <source>
        <dbReference type="Proteomes" id="UP000294558"/>
    </source>
</evidence>
<keyword evidence="1" id="KW-0378">Hydrolase</keyword>
<accession>A0A4R7I3A8</accession>
<dbReference type="PANTHER" id="PTHR43156">
    <property type="entry name" value="STAGE II SPORULATION PROTEIN E-RELATED"/>
    <property type="match status" value="1"/>
</dbReference>
<proteinExistence type="predicted"/>
<dbReference type="GO" id="GO:0016791">
    <property type="term" value="F:phosphatase activity"/>
    <property type="evidence" value="ECO:0007669"/>
    <property type="project" value="TreeGrafter"/>
</dbReference>
<evidence type="ECO:0000313" key="3">
    <source>
        <dbReference type="EMBL" id="TDT18061.1"/>
    </source>
</evidence>
<dbReference type="SUPFAM" id="SSF81606">
    <property type="entry name" value="PP2C-like"/>
    <property type="match status" value="1"/>
</dbReference>
<evidence type="ECO:0000259" key="2">
    <source>
        <dbReference type="SMART" id="SM00331"/>
    </source>
</evidence>
<dbReference type="InterPro" id="IPR036457">
    <property type="entry name" value="PPM-type-like_dom_sf"/>
</dbReference>
<reference evidence="3 4" key="1">
    <citation type="submission" date="2019-03" db="EMBL/GenBank/DDBJ databases">
        <title>Sequencing the genomes of 1000 actinobacteria strains.</title>
        <authorList>
            <person name="Klenk H.-P."/>
        </authorList>
    </citation>
    <scope>NUCLEOTIDE SEQUENCE [LARGE SCALE GENOMIC DNA]</scope>
    <source>
        <strain evidence="3 4">DSM 18936</strain>
    </source>
</reference>
<dbReference type="OrthoDB" id="118142at2"/>
<dbReference type="SMART" id="SM00331">
    <property type="entry name" value="PP2C_SIG"/>
    <property type="match status" value="1"/>
</dbReference>
<dbReference type="EMBL" id="SOAU01000001">
    <property type="protein sequence ID" value="TDT18061.1"/>
    <property type="molecule type" value="Genomic_DNA"/>
</dbReference>
<sequence length="490" mass="52397">MMTLERLPSLLHPVEGHLRRLARTWINDGADGCRLRYGDEVVVIDGRCDEDRLVSAPFGGLLHDWHWEVGTDRRNTERVEAEADLLGELAARNEEVGQVAGALLESGDQLLAIYDLARSSLSRATGAERRRIAVADALRLTGASCAALVGGEETAYVGDDAVAARMLPWSGDSTRTAMRRVDGVGDVAIRPFPDRADGTLLLASGPDRRFTTADLKLIDAISFFAGGLIALERMKSDAVRGALIERDAETAAKLAQMLLPRESPDIDGLDVAGRCDPARLAGGDFYLWIPTGDHVVVAVGDVSGKGLGAALVMTMVVRTTTRLALESNIPDPHELFRQLARHLTDYLSEAGVFITMVIGVYRRDGDTIRLANAGHSPVLVGNADGFANLPPTAPPLGVMEDMIADTVELPFVPGDVVVMGTDGLVEQENAERAQLGDEWIADHIAGLAGDPACVVVDSLFAAVERHAGDTAASDDRTAVVIRREKSSCTN</sequence>
<dbReference type="InterPro" id="IPR001932">
    <property type="entry name" value="PPM-type_phosphatase-like_dom"/>
</dbReference>
<dbReference type="Proteomes" id="UP000294558">
    <property type="component" value="Unassembled WGS sequence"/>
</dbReference>
<comment type="caution">
    <text evidence="3">The sequence shown here is derived from an EMBL/GenBank/DDBJ whole genome shotgun (WGS) entry which is preliminary data.</text>
</comment>
<protein>
    <submittedName>
        <fullName evidence="3">Serine phosphatase RsbU (Regulator of sigma subunit)</fullName>
    </submittedName>
</protein>
<gene>
    <name evidence="3" type="ORF">BDK89_3675</name>
</gene>
<dbReference type="PANTHER" id="PTHR43156:SF2">
    <property type="entry name" value="STAGE II SPORULATION PROTEIN E"/>
    <property type="match status" value="1"/>
</dbReference>
<keyword evidence="4" id="KW-1185">Reference proteome</keyword>